<evidence type="ECO:0000256" key="1">
    <source>
        <dbReference type="SAM" id="MobiDB-lite"/>
    </source>
</evidence>
<dbReference type="Proteomes" id="UP000554235">
    <property type="component" value="Unassembled WGS sequence"/>
</dbReference>
<sequence length="215" mass="24604">MAPSGNQKNEPLEPSQHAEAAGGPAEEQAGNLKEPKTEDPEEQSPMLPPLFSQPRRNNRHLRPNTERARKDPLLRVKNDLGALQWCVLEKGEGSPETLHQLARAVPLDIRRWAFNNGEDFRRFVLRRIGRDISITQVLGTEEALFALAARIRAWARRKLCRALIPARRTESILFGRDPTTEYRQTTTDFSLDWTTIWSDDTQTFAHSWELKPSED</sequence>
<evidence type="ECO:0000313" key="3">
    <source>
        <dbReference type="Proteomes" id="UP000554235"/>
    </source>
</evidence>
<keyword evidence="3" id="KW-1185">Reference proteome</keyword>
<evidence type="ECO:0000313" key="2">
    <source>
        <dbReference type="EMBL" id="KAF4459775.1"/>
    </source>
</evidence>
<feature type="compositionally biased region" description="Low complexity" evidence="1">
    <location>
        <begin position="18"/>
        <end position="30"/>
    </location>
</feature>
<name>A0A8H4KYG2_9HYPO</name>
<reference evidence="2 3" key="1">
    <citation type="submission" date="2020-01" db="EMBL/GenBank/DDBJ databases">
        <title>Identification and distribution of gene clusters putatively required for synthesis of sphingolipid metabolism inhibitors in phylogenetically diverse species of the filamentous fungus Fusarium.</title>
        <authorList>
            <person name="Kim H.-S."/>
            <person name="Busman M."/>
            <person name="Brown D.W."/>
            <person name="Divon H."/>
            <person name="Uhlig S."/>
            <person name="Proctor R.H."/>
        </authorList>
    </citation>
    <scope>NUCLEOTIDE SEQUENCE [LARGE SCALE GENOMIC DNA]</scope>
    <source>
        <strain evidence="2 3">NRRL 20459</strain>
    </source>
</reference>
<gene>
    <name evidence="2" type="ORF">FALBO_13449</name>
</gene>
<comment type="caution">
    <text evidence="2">The sequence shown here is derived from an EMBL/GenBank/DDBJ whole genome shotgun (WGS) entry which is preliminary data.</text>
</comment>
<accession>A0A8H4KYG2</accession>
<dbReference type="AlphaFoldDB" id="A0A8H4KYG2"/>
<dbReference type="EMBL" id="JAADYS010002089">
    <property type="protein sequence ID" value="KAF4459775.1"/>
    <property type="molecule type" value="Genomic_DNA"/>
</dbReference>
<proteinExistence type="predicted"/>
<dbReference type="OrthoDB" id="10465441at2759"/>
<feature type="region of interest" description="Disordered" evidence="1">
    <location>
        <begin position="1"/>
        <end position="71"/>
    </location>
</feature>
<protein>
    <submittedName>
        <fullName evidence="2">Uncharacterized protein</fullName>
    </submittedName>
</protein>
<organism evidence="2 3">
    <name type="scientific">Fusarium albosuccineum</name>
    <dbReference type="NCBI Taxonomy" id="1237068"/>
    <lineage>
        <taxon>Eukaryota</taxon>
        <taxon>Fungi</taxon>
        <taxon>Dikarya</taxon>
        <taxon>Ascomycota</taxon>
        <taxon>Pezizomycotina</taxon>
        <taxon>Sordariomycetes</taxon>
        <taxon>Hypocreomycetidae</taxon>
        <taxon>Hypocreales</taxon>
        <taxon>Nectriaceae</taxon>
        <taxon>Fusarium</taxon>
        <taxon>Fusarium decemcellulare species complex</taxon>
    </lineage>
</organism>